<evidence type="ECO:0000313" key="4">
    <source>
        <dbReference type="EMBL" id="GMN61665.1"/>
    </source>
</evidence>
<dbReference type="InterPro" id="IPR037151">
    <property type="entry name" value="AlkB-like_sf"/>
</dbReference>
<evidence type="ECO:0000313" key="5">
    <source>
        <dbReference type="Proteomes" id="UP001187192"/>
    </source>
</evidence>
<dbReference type="InterPro" id="IPR005123">
    <property type="entry name" value="Oxoglu/Fe-dep_dioxygenase_dom"/>
</dbReference>
<organism evidence="4 5">
    <name type="scientific">Ficus carica</name>
    <name type="common">Common fig</name>
    <dbReference type="NCBI Taxonomy" id="3494"/>
    <lineage>
        <taxon>Eukaryota</taxon>
        <taxon>Viridiplantae</taxon>
        <taxon>Streptophyta</taxon>
        <taxon>Embryophyta</taxon>
        <taxon>Tracheophyta</taxon>
        <taxon>Spermatophyta</taxon>
        <taxon>Magnoliopsida</taxon>
        <taxon>eudicotyledons</taxon>
        <taxon>Gunneridae</taxon>
        <taxon>Pentapetalae</taxon>
        <taxon>rosids</taxon>
        <taxon>fabids</taxon>
        <taxon>Rosales</taxon>
        <taxon>Moraceae</taxon>
        <taxon>Ficeae</taxon>
        <taxon>Ficus</taxon>
    </lineage>
</organism>
<dbReference type="Proteomes" id="UP001187192">
    <property type="component" value="Unassembled WGS sequence"/>
</dbReference>
<accession>A0AA88DTY4</accession>
<evidence type="ECO:0000256" key="1">
    <source>
        <dbReference type="ARBA" id="ARBA00007879"/>
    </source>
</evidence>
<dbReference type="PROSITE" id="PS51471">
    <property type="entry name" value="FE2OG_OXY"/>
    <property type="match status" value="1"/>
</dbReference>
<dbReference type="InterPro" id="IPR044842">
    <property type="entry name" value="ALKBH9B/ALKBH10B-like"/>
</dbReference>
<dbReference type="SUPFAM" id="SSF51197">
    <property type="entry name" value="Clavaminate synthase-like"/>
    <property type="match status" value="1"/>
</dbReference>
<comment type="caution">
    <text evidence="4">The sequence shown here is derived from an EMBL/GenBank/DDBJ whole genome shotgun (WGS) entry which is preliminary data.</text>
</comment>
<dbReference type="GO" id="GO:0006402">
    <property type="term" value="P:mRNA catabolic process"/>
    <property type="evidence" value="ECO:0007669"/>
    <property type="project" value="InterPro"/>
</dbReference>
<dbReference type="EMBL" id="BTGU01000115">
    <property type="protein sequence ID" value="GMN61665.1"/>
    <property type="molecule type" value="Genomic_DNA"/>
</dbReference>
<dbReference type="Pfam" id="PF13532">
    <property type="entry name" value="2OG-FeII_Oxy_2"/>
    <property type="match status" value="1"/>
</dbReference>
<keyword evidence="5" id="KW-1185">Reference proteome</keyword>
<dbReference type="GO" id="GO:0003729">
    <property type="term" value="F:mRNA binding"/>
    <property type="evidence" value="ECO:0007669"/>
    <property type="project" value="InterPro"/>
</dbReference>
<dbReference type="GO" id="GO:0032451">
    <property type="term" value="F:demethylase activity"/>
    <property type="evidence" value="ECO:0007669"/>
    <property type="project" value="InterPro"/>
</dbReference>
<name>A0AA88DTY4_FICCA</name>
<feature type="domain" description="Fe2OG dioxygenase" evidence="3">
    <location>
        <begin position="233"/>
        <end position="330"/>
    </location>
</feature>
<reference evidence="4" key="1">
    <citation type="submission" date="2023-07" db="EMBL/GenBank/DDBJ databases">
        <title>draft genome sequence of fig (Ficus carica).</title>
        <authorList>
            <person name="Takahashi T."/>
            <person name="Nishimura K."/>
        </authorList>
    </citation>
    <scope>NUCLEOTIDE SEQUENCE</scope>
</reference>
<feature type="compositionally biased region" description="Polar residues" evidence="2">
    <location>
        <begin position="62"/>
        <end position="75"/>
    </location>
</feature>
<feature type="region of interest" description="Disordered" evidence="2">
    <location>
        <begin position="11"/>
        <end position="85"/>
    </location>
</feature>
<dbReference type="AlphaFoldDB" id="A0AA88DTY4"/>
<feature type="compositionally biased region" description="Polar residues" evidence="2">
    <location>
        <begin position="25"/>
        <end position="48"/>
    </location>
</feature>
<evidence type="ECO:0000259" key="3">
    <source>
        <dbReference type="PROSITE" id="PS51471"/>
    </source>
</evidence>
<sequence length="438" mass="49454">MSFLIFDAEKAGGDGSKGCAEASWSCENSKRTNQQNESPQHSIGTTEVINAARKREYRGSSMPASSNNKSNSIEHSGSEVLLDDEVGGDSSLVDDGLSLEQEKNRVSQMGRKDDFRCIERIDGKLTNILEGLKLYTQVFSVEEQKGIVEFVYKLQDMGKKKQLRGRTYSEPKKWMRGKGRVTIQFGCCYNYATDKYGNPPGIIREAEVEPLPPLFKQMIMRMVRWGVLPRRCIPDSCIVNIYEEGDCIPPHIDHHDFLRPFCTVSLLSNCNIRFGSNLKIMAAGEFEGPATVWLPTGSVLMCNGNGADIAKHCISAVSEKRISITFRKMDERKLPYNFQPDPEMQRIKPLVIPLFFNVNPLTLNYSSGMRTLANTLMPDWNFMPSLLAIGGLQRWHPGCRIQCSIFQNSLPQKDFQFYGKLHQEHKCCQTNLLVSVPE</sequence>
<dbReference type="InterPro" id="IPR027450">
    <property type="entry name" value="AlkB-like"/>
</dbReference>
<evidence type="ECO:0000256" key="2">
    <source>
        <dbReference type="SAM" id="MobiDB-lite"/>
    </source>
</evidence>
<protein>
    <recommendedName>
        <fullName evidence="3">Fe2OG dioxygenase domain-containing protein</fullName>
    </recommendedName>
</protein>
<dbReference type="PANTHER" id="PTHR31447:SF23">
    <property type="entry name" value="2-OXOGLUTARATE AND FE(II)-DEPENDENT OXYGENASE SUPERFAMILY PROTEIN"/>
    <property type="match status" value="1"/>
</dbReference>
<dbReference type="PANTHER" id="PTHR31447">
    <property type="entry name" value="HYDROXYPROLINE-RICH GLYCOPROTEIN FAMILY PROTEIN-RELATED"/>
    <property type="match status" value="1"/>
</dbReference>
<gene>
    <name evidence="4" type="ORF">TIFTF001_030744</name>
</gene>
<dbReference type="Gene3D" id="2.60.120.590">
    <property type="entry name" value="Alpha-ketoglutarate-dependent dioxygenase AlkB-like"/>
    <property type="match status" value="1"/>
</dbReference>
<proteinExistence type="inferred from homology"/>
<comment type="similarity">
    <text evidence="1">Belongs to the alkB family.</text>
</comment>